<sequence length="249" mass="29151">MFNKSGKHSAAVFVDYEHWYYGYNNIFSMKPNVEEWYEELTEEYSVKNIVFFGDFHGNSIEKELPRLEKITKNVVHTASTKDGVDKDFTDFIILDAIYREAAKKNSPDVFIIFTGDAHFNLAIKYLRELKKKVIIYGVKHSLSNKLKSSANSYVEMPRSKQEQQYYYDAILNSLYIVKKRRKMATYGKTIESVSAHSGVSKERIQAALNDLMNNKYLNLEEIKYHGKKPKILTVDWERVEQDGLWEKNK</sequence>
<dbReference type="Proteomes" id="UP000597877">
    <property type="component" value="Unassembled WGS sequence"/>
</dbReference>
<evidence type="ECO:0000313" key="2">
    <source>
        <dbReference type="EMBL" id="MBC5666415.1"/>
    </source>
</evidence>
<dbReference type="Gene3D" id="3.40.50.1010">
    <property type="entry name" value="5'-nuclease"/>
    <property type="match status" value="1"/>
</dbReference>
<dbReference type="Pfam" id="PF01936">
    <property type="entry name" value="NYN"/>
    <property type="match status" value="1"/>
</dbReference>
<dbReference type="InterPro" id="IPR021139">
    <property type="entry name" value="NYN"/>
</dbReference>
<dbReference type="EMBL" id="JACOOZ010000001">
    <property type="protein sequence ID" value="MBC5666415.1"/>
    <property type="molecule type" value="Genomic_DNA"/>
</dbReference>
<evidence type="ECO:0000259" key="1">
    <source>
        <dbReference type="Pfam" id="PF01936"/>
    </source>
</evidence>
<keyword evidence="3" id="KW-1185">Reference proteome</keyword>
<name>A0ABR7F0R3_9FIRM</name>
<accession>A0ABR7F0R3</accession>
<evidence type="ECO:0000313" key="3">
    <source>
        <dbReference type="Proteomes" id="UP000597877"/>
    </source>
</evidence>
<gene>
    <name evidence="2" type="ORF">H8S00_00165</name>
</gene>
<comment type="caution">
    <text evidence="2">The sequence shown here is derived from an EMBL/GenBank/DDBJ whole genome shotgun (WGS) entry which is preliminary data.</text>
</comment>
<feature type="domain" description="NYN" evidence="1">
    <location>
        <begin position="10"/>
        <end position="155"/>
    </location>
</feature>
<reference evidence="2 3" key="1">
    <citation type="submission" date="2020-08" db="EMBL/GenBank/DDBJ databases">
        <title>Genome public.</title>
        <authorList>
            <person name="Liu C."/>
            <person name="Sun Q."/>
        </authorList>
    </citation>
    <scope>NUCLEOTIDE SEQUENCE [LARGE SCALE GENOMIC DNA]</scope>
    <source>
        <strain evidence="2 3">BX4</strain>
    </source>
</reference>
<proteinExistence type="predicted"/>
<protein>
    <submittedName>
        <fullName evidence="2">NYN domain-containing protein</fullName>
    </submittedName>
</protein>
<organism evidence="2 3">
    <name type="scientific">Eubacterium segne</name>
    <dbReference type="NCBI Taxonomy" id="2763045"/>
    <lineage>
        <taxon>Bacteria</taxon>
        <taxon>Bacillati</taxon>
        <taxon>Bacillota</taxon>
        <taxon>Clostridia</taxon>
        <taxon>Eubacteriales</taxon>
        <taxon>Eubacteriaceae</taxon>
        <taxon>Eubacterium</taxon>
    </lineage>
</organism>